<dbReference type="Gene3D" id="1.10.3720.10">
    <property type="entry name" value="MetI-like"/>
    <property type="match status" value="1"/>
</dbReference>
<dbReference type="PANTHER" id="PTHR43227:SF11">
    <property type="entry name" value="BLL4140 PROTEIN"/>
    <property type="match status" value="1"/>
</dbReference>
<feature type="transmembrane region" description="Helical" evidence="7">
    <location>
        <begin position="47"/>
        <end position="65"/>
    </location>
</feature>
<reference evidence="9 10" key="2">
    <citation type="journal article" date="2011" name="BMC Genomics">
        <title>Single-nucleotide resolution analysis of the transcriptome structure of Clostridium beijerinckii NCIMB 8052 using RNA-Seq.</title>
        <authorList>
            <person name="Wang Y."/>
            <person name="Li X."/>
            <person name="Mao Y."/>
            <person name="Blaschek H.P."/>
        </authorList>
    </citation>
    <scope>NUCLEOTIDE SEQUENCE [LARGE SCALE GENOMIC DNA]</scope>
    <source>
        <strain evidence="10">ATCC 51743 / NCIMB 8052</strain>
    </source>
</reference>
<dbReference type="PANTHER" id="PTHR43227">
    <property type="entry name" value="BLL4140 PROTEIN"/>
    <property type="match status" value="1"/>
</dbReference>
<dbReference type="GO" id="GO:0055085">
    <property type="term" value="P:transmembrane transport"/>
    <property type="evidence" value="ECO:0007669"/>
    <property type="project" value="InterPro"/>
</dbReference>
<feature type="transmembrane region" description="Helical" evidence="7">
    <location>
        <begin position="296"/>
        <end position="317"/>
    </location>
</feature>
<evidence type="ECO:0000256" key="1">
    <source>
        <dbReference type="ARBA" id="ARBA00004651"/>
    </source>
</evidence>
<accession>A6M064</accession>
<feature type="domain" description="ABC transmembrane type-1" evidence="8">
    <location>
        <begin position="107"/>
        <end position="317"/>
    </location>
</feature>
<keyword evidence="6 7" id="KW-0472">Membrane</keyword>
<dbReference type="CDD" id="cd06261">
    <property type="entry name" value="TM_PBP2"/>
    <property type="match status" value="1"/>
</dbReference>
<feature type="transmembrane region" description="Helical" evidence="7">
    <location>
        <begin position="113"/>
        <end position="134"/>
    </location>
</feature>
<dbReference type="InterPro" id="IPR050809">
    <property type="entry name" value="UgpAE/MalFG_permease"/>
</dbReference>
<reference evidence="9 10" key="3">
    <citation type="journal article" date="2012" name="BMC Genomics">
        <title>Genome-wide dynamic transcriptional profiling in clostridium beijerinckii NCIMB 8052 using single-nucleotide resolution RNA-Seq.</title>
        <authorList>
            <person name="Wang Y."/>
            <person name="Li X."/>
            <person name="Mao Y."/>
            <person name="Blaschek H.P."/>
        </authorList>
    </citation>
    <scope>NUCLEOTIDE SEQUENCE [LARGE SCALE GENOMIC DNA]</scope>
    <source>
        <strain evidence="10">ATCC 51743 / NCIMB 8052</strain>
    </source>
</reference>
<dbReference type="SUPFAM" id="SSF161098">
    <property type="entry name" value="MetI-like"/>
    <property type="match status" value="1"/>
</dbReference>
<organism evidence="9 10">
    <name type="scientific">Clostridium beijerinckii (strain ATCC 51743 / NCIMB 8052)</name>
    <name type="common">Clostridium acetobutylicum</name>
    <dbReference type="NCBI Taxonomy" id="290402"/>
    <lineage>
        <taxon>Bacteria</taxon>
        <taxon>Bacillati</taxon>
        <taxon>Bacillota</taxon>
        <taxon>Clostridia</taxon>
        <taxon>Eubacteriales</taxon>
        <taxon>Clostridiaceae</taxon>
        <taxon>Clostridium</taxon>
    </lineage>
</organism>
<protein>
    <submittedName>
        <fullName evidence="9">Binding-protein-dependent transport systems inner membrane component</fullName>
    </submittedName>
</protein>
<keyword evidence="3" id="KW-1003">Cell membrane</keyword>
<evidence type="ECO:0000256" key="2">
    <source>
        <dbReference type="ARBA" id="ARBA00022448"/>
    </source>
</evidence>
<dbReference type="PROSITE" id="PS50928">
    <property type="entry name" value="ABC_TM1"/>
    <property type="match status" value="1"/>
</dbReference>
<dbReference type="Pfam" id="PF00528">
    <property type="entry name" value="BPD_transp_1"/>
    <property type="match status" value="1"/>
</dbReference>
<dbReference type="Proteomes" id="UP000000565">
    <property type="component" value="Chromosome"/>
</dbReference>
<dbReference type="HOGENOM" id="CLU_016047_0_1_9"/>
<dbReference type="GO" id="GO:0005886">
    <property type="term" value="C:plasma membrane"/>
    <property type="evidence" value="ECO:0007669"/>
    <property type="project" value="UniProtKB-SubCell"/>
</dbReference>
<dbReference type="eggNOG" id="COG4209">
    <property type="taxonomic scope" value="Bacteria"/>
</dbReference>
<sequence>MKGEISLNGVKSTRFNFNRLDGGNTIINKKNSKIHSKLKYIKKNYQLYLFFTLPPLILLIIFKYIPMGGVLIAFEDYSAISGVFHSQWVGLKHFERFLSSPDFMTLLMNTLKVSLYGILWGFPLPIILALLLARIKSEGIKKKIQLILYAPNFISVIVISGMIIVFLSPIGPVNQFFGTATNFMAMPSAFRTIYVASSVWQATGWASIIYTAALSNASQELTEAAVIDGANIFQQILNVDLPAIKPIMVIQFILSAGNIMSVGFEKALALQTDLNLPTSEILPTYVYKMGLLNGDYSFSTAVGLFNSVINIVLLIVVNSIVKKLNEGEGI</sequence>
<comment type="subcellular location">
    <subcellularLocation>
        <location evidence="1 7">Cell membrane</location>
        <topology evidence="1 7">Multi-pass membrane protein</topology>
    </subcellularLocation>
</comment>
<comment type="similarity">
    <text evidence="7">Belongs to the binding-protein-dependent transport system permease family.</text>
</comment>
<evidence type="ECO:0000313" key="9">
    <source>
        <dbReference type="EMBL" id="ABR35994.1"/>
    </source>
</evidence>
<dbReference type="KEGG" id="cbe:Cbei_3880"/>
<evidence type="ECO:0000259" key="8">
    <source>
        <dbReference type="PROSITE" id="PS50928"/>
    </source>
</evidence>
<evidence type="ECO:0000256" key="4">
    <source>
        <dbReference type="ARBA" id="ARBA00022692"/>
    </source>
</evidence>
<evidence type="ECO:0000313" key="10">
    <source>
        <dbReference type="Proteomes" id="UP000000565"/>
    </source>
</evidence>
<evidence type="ECO:0000256" key="6">
    <source>
        <dbReference type="ARBA" id="ARBA00023136"/>
    </source>
</evidence>
<keyword evidence="4 7" id="KW-0812">Transmembrane</keyword>
<dbReference type="InterPro" id="IPR000515">
    <property type="entry name" value="MetI-like"/>
</dbReference>
<name>A6M064_CLOB8</name>
<dbReference type="InterPro" id="IPR035906">
    <property type="entry name" value="MetI-like_sf"/>
</dbReference>
<dbReference type="AlphaFoldDB" id="A6M064"/>
<evidence type="ECO:0000256" key="7">
    <source>
        <dbReference type="RuleBase" id="RU363032"/>
    </source>
</evidence>
<keyword evidence="5 7" id="KW-1133">Transmembrane helix</keyword>
<gene>
    <name evidence="9" type="ordered locus">Cbei_3880</name>
</gene>
<evidence type="ECO:0000256" key="5">
    <source>
        <dbReference type="ARBA" id="ARBA00022989"/>
    </source>
</evidence>
<dbReference type="EMBL" id="CP000721">
    <property type="protein sequence ID" value="ABR35994.1"/>
    <property type="molecule type" value="Genomic_DNA"/>
</dbReference>
<evidence type="ECO:0000256" key="3">
    <source>
        <dbReference type="ARBA" id="ARBA00022475"/>
    </source>
</evidence>
<proteinExistence type="inferred from homology"/>
<reference evidence="9 10" key="1">
    <citation type="submission" date="2007-06" db="EMBL/GenBank/DDBJ databases">
        <title>Complete sequence of Clostridium beijerinckii NCIMB 8052.</title>
        <authorList>
            <consortium name="US DOE Joint Genome Institute"/>
            <person name="Copeland A."/>
            <person name="Lucas S."/>
            <person name="Lapidus A."/>
            <person name="Barry K."/>
            <person name="Detter J.C."/>
            <person name="Glavina del Rio T."/>
            <person name="Hammon N."/>
            <person name="Israni S."/>
            <person name="Dalin E."/>
            <person name="Tice H."/>
            <person name="Pitluck S."/>
            <person name="Sims D."/>
            <person name="Brettin T."/>
            <person name="Bruce D."/>
            <person name="Tapia R."/>
            <person name="Brainard J."/>
            <person name="Schmutz J."/>
            <person name="Larimer F."/>
            <person name="Land M."/>
            <person name="Hauser L."/>
            <person name="Kyrpides N."/>
            <person name="Mikhailova N."/>
            <person name="Bennet G."/>
            <person name="Cann I."/>
            <person name="Chen J.-S."/>
            <person name="Contreras A.L."/>
            <person name="Jones D."/>
            <person name="Kashket E."/>
            <person name="Mitchell W."/>
            <person name="Stoddard S."/>
            <person name="Schwarz W."/>
            <person name="Qureshi N."/>
            <person name="Young M."/>
            <person name="Shi Z."/>
            <person name="Ezeji T."/>
            <person name="White B."/>
            <person name="Blaschek H."/>
            <person name="Richardson P."/>
        </authorList>
    </citation>
    <scope>NUCLEOTIDE SEQUENCE [LARGE SCALE GENOMIC DNA]</scope>
    <source>
        <strain evidence="10">ATCC 51743 / NCIMB 8052</strain>
    </source>
</reference>
<feature type="transmembrane region" description="Helical" evidence="7">
    <location>
        <begin position="146"/>
        <end position="167"/>
    </location>
</feature>
<keyword evidence="2 7" id="KW-0813">Transport</keyword>